<evidence type="ECO:0000256" key="10">
    <source>
        <dbReference type="ARBA" id="ARBA00022989"/>
    </source>
</evidence>
<keyword evidence="11 13" id="KW-0472">Membrane</keyword>
<evidence type="ECO:0000256" key="1">
    <source>
        <dbReference type="ARBA" id="ARBA00000900"/>
    </source>
</evidence>
<dbReference type="PANTHER" id="PTHR45977">
    <property type="entry name" value="TARGET OF ERK KINASE MPK-1"/>
    <property type="match status" value="1"/>
</dbReference>
<evidence type="ECO:0000256" key="6">
    <source>
        <dbReference type="ARBA" id="ARBA00022723"/>
    </source>
</evidence>
<evidence type="ECO:0000256" key="3">
    <source>
        <dbReference type="ARBA" id="ARBA00012483"/>
    </source>
</evidence>
<comment type="subcellular location">
    <subcellularLocation>
        <location evidence="2">Membrane</location>
        <topology evidence="2">Multi-pass membrane protein</topology>
    </subcellularLocation>
</comment>
<keyword evidence="8" id="KW-0833">Ubl conjugation pathway</keyword>
<keyword evidence="4" id="KW-0808">Transferase</keyword>
<feature type="transmembrane region" description="Helical" evidence="13">
    <location>
        <begin position="21"/>
        <end position="40"/>
    </location>
</feature>
<keyword evidence="10 13" id="KW-1133">Transmembrane helix</keyword>
<dbReference type="PROSITE" id="PS50089">
    <property type="entry name" value="ZF_RING_2"/>
    <property type="match status" value="1"/>
</dbReference>
<evidence type="ECO:0000256" key="4">
    <source>
        <dbReference type="ARBA" id="ARBA00022679"/>
    </source>
</evidence>
<comment type="caution">
    <text evidence="15">The sequence shown here is derived from an EMBL/GenBank/DDBJ whole genome shotgun (WGS) entry which is preliminary data.</text>
</comment>
<evidence type="ECO:0000256" key="11">
    <source>
        <dbReference type="ARBA" id="ARBA00023136"/>
    </source>
</evidence>
<dbReference type="Pfam" id="PF17123">
    <property type="entry name" value="zf-RING_11"/>
    <property type="match status" value="1"/>
</dbReference>
<feature type="transmembrane region" description="Helical" evidence="13">
    <location>
        <begin position="52"/>
        <end position="74"/>
    </location>
</feature>
<evidence type="ECO:0000256" key="8">
    <source>
        <dbReference type="ARBA" id="ARBA00022786"/>
    </source>
</evidence>
<dbReference type="GO" id="GO:0016567">
    <property type="term" value="P:protein ubiquitination"/>
    <property type="evidence" value="ECO:0007669"/>
    <property type="project" value="TreeGrafter"/>
</dbReference>
<dbReference type="GO" id="GO:0061630">
    <property type="term" value="F:ubiquitin protein ligase activity"/>
    <property type="evidence" value="ECO:0007669"/>
    <property type="project" value="UniProtKB-EC"/>
</dbReference>
<reference evidence="15 16" key="1">
    <citation type="submission" date="2020-04" db="EMBL/GenBank/DDBJ databases">
        <title>Perkinsus chesapeaki whole genome sequence.</title>
        <authorList>
            <person name="Bogema D.R."/>
        </authorList>
    </citation>
    <scope>NUCLEOTIDE SEQUENCE [LARGE SCALE GENOMIC DNA]</scope>
    <source>
        <strain evidence="15">ATCC PRA-425</strain>
    </source>
</reference>
<dbReference type="InterPro" id="IPR001841">
    <property type="entry name" value="Znf_RING"/>
</dbReference>
<feature type="domain" description="RING-type" evidence="14">
    <location>
        <begin position="138"/>
        <end position="184"/>
    </location>
</feature>
<dbReference type="GO" id="GO:0008270">
    <property type="term" value="F:zinc ion binding"/>
    <property type="evidence" value="ECO:0007669"/>
    <property type="project" value="UniProtKB-KW"/>
</dbReference>
<evidence type="ECO:0000313" key="15">
    <source>
        <dbReference type="EMBL" id="KAF4668252.1"/>
    </source>
</evidence>
<dbReference type="GO" id="GO:0016020">
    <property type="term" value="C:membrane"/>
    <property type="evidence" value="ECO:0007669"/>
    <property type="project" value="UniProtKB-SubCell"/>
</dbReference>
<evidence type="ECO:0000256" key="7">
    <source>
        <dbReference type="ARBA" id="ARBA00022771"/>
    </source>
</evidence>
<evidence type="ECO:0000256" key="13">
    <source>
        <dbReference type="SAM" id="Phobius"/>
    </source>
</evidence>
<protein>
    <recommendedName>
        <fullName evidence="3">RING-type E3 ubiquitin transferase</fullName>
        <ecNumber evidence="3">2.3.2.27</ecNumber>
    </recommendedName>
</protein>
<sequence>MSSFWATIKEAFRISFTSRYVLLWACYLLIVTGYSIATYFSQTHPTDAINGYIVATYLVFVIILPPPLILYYSWQMEASRRNRERRRLKRERAAEAFAVKWRRWLDKHTKVEPYKKVALERNISQCSTVADGDDRECCSICLVEFDDGDILRNLPCHHMYHDECFNECFSELPRGKHHKCPMCRARIGPEIRGHLDEIGNPIPS</sequence>
<keyword evidence="6" id="KW-0479">Metal-binding</keyword>
<dbReference type="OrthoDB" id="1302410at2759"/>
<gene>
    <name evidence="15" type="ORF">FOL47_003107</name>
</gene>
<keyword evidence="9" id="KW-0862">Zinc</keyword>
<dbReference type="SUPFAM" id="SSF57850">
    <property type="entry name" value="RING/U-box"/>
    <property type="match status" value="1"/>
</dbReference>
<organism evidence="15 16">
    <name type="scientific">Perkinsus chesapeaki</name>
    <name type="common">Clam parasite</name>
    <name type="synonym">Perkinsus andrewsi</name>
    <dbReference type="NCBI Taxonomy" id="330153"/>
    <lineage>
        <taxon>Eukaryota</taxon>
        <taxon>Sar</taxon>
        <taxon>Alveolata</taxon>
        <taxon>Perkinsozoa</taxon>
        <taxon>Perkinsea</taxon>
        <taxon>Perkinsida</taxon>
        <taxon>Perkinsidae</taxon>
        <taxon>Perkinsus</taxon>
    </lineage>
</organism>
<dbReference type="Gene3D" id="3.30.40.10">
    <property type="entry name" value="Zinc/RING finger domain, C3HC4 (zinc finger)"/>
    <property type="match status" value="1"/>
</dbReference>
<evidence type="ECO:0000256" key="2">
    <source>
        <dbReference type="ARBA" id="ARBA00004141"/>
    </source>
</evidence>
<keyword evidence="5 13" id="KW-0812">Transmembrane</keyword>
<comment type="catalytic activity">
    <reaction evidence="1">
        <text>S-ubiquitinyl-[E2 ubiquitin-conjugating enzyme]-L-cysteine + [acceptor protein]-L-lysine = [E2 ubiquitin-conjugating enzyme]-L-cysteine + N(6)-ubiquitinyl-[acceptor protein]-L-lysine.</text>
        <dbReference type="EC" id="2.3.2.27"/>
    </reaction>
</comment>
<accession>A0A7J6M9J0</accession>
<name>A0A7J6M9J0_PERCH</name>
<keyword evidence="7 12" id="KW-0863">Zinc-finger</keyword>
<dbReference type="GO" id="GO:0006511">
    <property type="term" value="P:ubiquitin-dependent protein catabolic process"/>
    <property type="evidence" value="ECO:0007669"/>
    <property type="project" value="TreeGrafter"/>
</dbReference>
<evidence type="ECO:0000313" key="16">
    <source>
        <dbReference type="Proteomes" id="UP000591131"/>
    </source>
</evidence>
<dbReference type="AlphaFoldDB" id="A0A7J6M9J0"/>
<dbReference type="PANTHER" id="PTHR45977:SF4">
    <property type="entry name" value="RING-TYPE DOMAIN-CONTAINING PROTEIN"/>
    <property type="match status" value="1"/>
</dbReference>
<keyword evidence="16" id="KW-1185">Reference proteome</keyword>
<dbReference type="InterPro" id="IPR013083">
    <property type="entry name" value="Znf_RING/FYVE/PHD"/>
</dbReference>
<dbReference type="Proteomes" id="UP000591131">
    <property type="component" value="Unassembled WGS sequence"/>
</dbReference>
<dbReference type="EMBL" id="JAAPAO010000194">
    <property type="protein sequence ID" value="KAF4668252.1"/>
    <property type="molecule type" value="Genomic_DNA"/>
</dbReference>
<evidence type="ECO:0000256" key="9">
    <source>
        <dbReference type="ARBA" id="ARBA00022833"/>
    </source>
</evidence>
<dbReference type="EC" id="2.3.2.27" evidence="3"/>
<proteinExistence type="predicted"/>
<evidence type="ECO:0000256" key="12">
    <source>
        <dbReference type="PROSITE-ProRule" id="PRU00175"/>
    </source>
</evidence>
<dbReference type="SMART" id="SM00184">
    <property type="entry name" value="RING"/>
    <property type="match status" value="1"/>
</dbReference>
<evidence type="ECO:0000256" key="5">
    <source>
        <dbReference type="ARBA" id="ARBA00022692"/>
    </source>
</evidence>
<evidence type="ECO:0000259" key="14">
    <source>
        <dbReference type="PROSITE" id="PS50089"/>
    </source>
</evidence>